<feature type="transmembrane region" description="Helical" evidence="9">
    <location>
        <begin position="64"/>
        <end position="90"/>
    </location>
</feature>
<name>A0ABU2DPC9_9MICC</name>
<dbReference type="RefSeq" id="WP_310547342.1">
    <property type="nucleotide sequence ID" value="NZ_JAVKGR010000001.1"/>
</dbReference>
<keyword evidence="6" id="KW-0406">Ion transport</keyword>
<feature type="compositionally biased region" description="Basic and acidic residues" evidence="8">
    <location>
        <begin position="1"/>
        <end position="17"/>
    </location>
</feature>
<dbReference type="InterPro" id="IPR036837">
    <property type="entry name" value="Cation_efflux_CTD_sf"/>
</dbReference>
<dbReference type="InterPro" id="IPR058533">
    <property type="entry name" value="Cation_efflux_TM"/>
</dbReference>
<evidence type="ECO:0000313" key="12">
    <source>
        <dbReference type="EMBL" id="MDR8018365.1"/>
    </source>
</evidence>
<evidence type="ECO:0000256" key="5">
    <source>
        <dbReference type="ARBA" id="ARBA00022989"/>
    </source>
</evidence>
<dbReference type="Pfam" id="PF16916">
    <property type="entry name" value="ZT_dimer"/>
    <property type="match status" value="1"/>
</dbReference>
<evidence type="ECO:0000256" key="9">
    <source>
        <dbReference type="SAM" id="Phobius"/>
    </source>
</evidence>
<evidence type="ECO:0000313" key="13">
    <source>
        <dbReference type="Proteomes" id="UP001251870"/>
    </source>
</evidence>
<protein>
    <submittedName>
        <fullName evidence="12">Cation diffusion facilitator family transporter</fullName>
    </submittedName>
</protein>
<organism evidence="12 13">
    <name type="scientific">Nesterenkonia aerolata</name>
    <dbReference type="NCBI Taxonomy" id="3074079"/>
    <lineage>
        <taxon>Bacteria</taxon>
        <taxon>Bacillati</taxon>
        <taxon>Actinomycetota</taxon>
        <taxon>Actinomycetes</taxon>
        <taxon>Micrococcales</taxon>
        <taxon>Micrococcaceae</taxon>
        <taxon>Nesterenkonia</taxon>
    </lineage>
</organism>
<feature type="domain" description="Cation efflux protein cytoplasmic" evidence="11">
    <location>
        <begin position="259"/>
        <end position="338"/>
    </location>
</feature>
<evidence type="ECO:0000256" key="8">
    <source>
        <dbReference type="SAM" id="MobiDB-lite"/>
    </source>
</evidence>
<evidence type="ECO:0000256" key="2">
    <source>
        <dbReference type="ARBA" id="ARBA00008873"/>
    </source>
</evidence>
<dbReference type="NCBIfam" id="TIGR01297">
    <property type="entry name" value="CDF"/>
    <property type="match status" value="1"/>
</dbReference>
<proteinExistence type="inferred from homology"/>
<keyword evidence="7 9" id="KW-0472">Membrane</keyword>
<gene>
    <name evidence="12" type="ORF">RIL96_02125</name>
</gene>
<feature type="transmembrane region" description="Helical" evidence="9">
    <location>
        <begin position="162"/>
        <end position="186"/>
    </location>
</feature>
<keyword evidence="3" id="KW-0813">Transport</keyword>
<feature type="transmembrane region" description="Helical" evidence="9">
    <location>
        <begin position="198"/>
        <end position="223"/>
    </location>
</feature>
<dbReference type="Gene3D" id="1.20.1510.10">
    <property type="entry name" value="Cation efflux protein transmembrane domain"/>
    <property type="match status" value="1"/>
</dbReference>
<comment type="similarity">
    <text evidence="2">Belongs to the cation diffusion facilitator (CDF) transporter (TC 2.A.4) family. SLC30A subfamily.</text>
</comment>
<evidence type="ECO:0000256" key="3">
    <source>
        <dbReference type="ARBA" id="ARBA00022448"/>
    </source>
</evidence>
<feature type="compositionally biased region" description="Basic residues" evidence="8">
    <location>
        <begin position="34"/>
        <end position="44"/>
    </location>
</feature>
<dbReference type="InterPro" id="IPR002524">
    <property type="entry name" value="Cation_efflux"/>
</dbReference>
<evidence type="ECO:0000256" key="4">
    <source>
        <dbReference type="ARBA" id="ARBA00022692"/>
    </source>
</evidence>
<comment type="caution">
    <text evidence="12">The sequence shown here is derived from an EMBL/GenBank/DDBJ whole genome shotgun (WGS) entry which is preliminary data.</text>
</comment>
<feature type="transmembrane region" description="Helical" evidence="9">
    <location>
        <begin position="229"/>
        <end position="247"/>
    </location>
</feature>
<feature type="transmembrane region" description="Helical" evidence="9">
    <location>
        <begin position="102"/>
        <end position="119"/>
    </location>
</feature>
<evidence type="ECO:0000256" key="6">
    <source>
        <dbReference type="ARBA" id="ARBA00023065"/>
    </source>
</evidence>
<reference evidence="12 13" key="1">
    <citation type="submission" date="2023-09" db="EMBL/GenBank/DDBJ databases">
        <title>Description of three actinobacteria isolated from air of manufacturing shop in a pharmaceutical factory.</title>
        <authorList>
            <person name="Zhang D.-F."/>
        </authorList>
    </citation>
    <scope>NUCLEOTIDE SEQUENCE [LARGE SCALE GENOMIC DNA]</scope>
    <source>
        <strain evidence="12 13">LY-0111</strain>
    </source>
</reference>
<evidence type="ECO:0000259" key="10">
    <source>
        <dbReference type="Pfam" id="PF01545"/>
    </source>
</evidence>
<evidence type="ECO:0000259" key="11">
    <source>
        <dbReference type="Pfam" id="PF16916"/>
    </source>
</evidence>
<feature type="region of interest" description="Disordered" evidence="8">
    <location>
        <begin position="1"/>
        <end position="54"/>
    </location>
</feature>
<dbReference type="Pfam" id="PF01545">
    <property type="entry name" value="Cation_efflux"/>
    <property type="match status" value="1"/>
</dbReference>
<dbReference type="PANTHER" id="PTHR11562:SF17">
    <property type="entry name" value="RE54080P-RELATED"/>
    <property type="match status" value="1"/>
</dbReference>
<dbReference type="InterPro" id="IPR050681">
    <property type="entry name" value="CDF/SLC30A"/>
</dbReference>
<dbReference type="InterPro" id="IPR027469">
    <property type="entry name" value="Cation_efflux_TMD_sf"/>
</dbReference>
<dbReference type="Proteomes" id="UP001251870">
    <property type="component" value="Unassembled WGS sequence"/>
</dbReference>
<dbReference type="PANTHER" id="PTHR11562">
    <property type="entry name" value="CATION EFFLUX PROTEIN/ ZINC TRANSPORTER"/>
    <property type="match status" value="1"/>
</dbReference>
<keyword evidence="4 9" id="KW-0812">Transmembrane</keyword>
<dbReference type="EMBL" id="JAVKGR010000001">
    <property type="protein sequence ID" value="MDR8018365.1"/>
    <property type="molecule type" value="Genomic_DNA"/>
</dbReference>
<feature type="transmembrane region" description="Helical" evidence="9">
    <location>
        <begin position="131"/>
        <end position="150"/>
    </location>
</feature>
<dbReference type="InterPro" id="IPR027470">
    <property type="entry name" value="Cation_efflux_CTD"/>
</dbReference>
<accession>A0ABU2DPC9</accession>
<sequence>MGGHHDDGDDHGRERGRQYGHQHGHGHGHEHGHGHSHQHGHGAGHSHGPSPAEVAAAPELRRRLAIACALVVGIVVLQAVGALITGSLALLVDVVHSLTDSIGLMVALVAAALMVRPAGARSTWGFRRIEVLAALGQALLLMGISVYALIEAYGRWAQPPEVASAELLIVASMALVLNVTAVWVLAARRGANLNMRAAFLEVLLDALGTLAVIASAVVMMTTGYQRADVLAALIIALMIIPRAVLLITETLRVLMEFAPRGLDVEQVREHLLSQDHVIEVHDLHASTVATGLPVLSAHVVLEDECFRDGHAMQILERIRRCTAEHFEVGIEHTTIQLETRDVRDAEAEHASHP</sequence>
<comment type="subcellular location">
    <subcellularLocation>
        <location evidence="1">Membrane</location>
        <topology evidence="1">Multi-pass membrane protein</topology>
    </subcellularLocation>
</comment>
<evidence type="ECO:0000256" key="1">
    <source>
        <dbReference type="ARBA" id="ARBA00004141"/>
    </source>
</evidence>
<dbReference type="SUPFAM" id="SSF161111">
    <property type="entry name" value="Cation efflux protein transmembrane domain-like"/>
    <property type="match status" value="1"/>
</dbReference>
<feature type="domain" description="Cation efflux protein transmembrane" evidence="10">
    <location>
        <begin position="65"/>
        <end position="255"/>
    </location>
</feature>
<evidence type="ECO:0000256" key="7">
    <source>
        <dbReference type="ARBA" id="ARBA00023136"/>
    </source>
</evidence>
<dbReference type="SUPFAM" id="SSF160240">
    <property type="entry name" value="Cation efflux protein cytoplasmic domain-like"/>
    <property type="match status" value="1"/>
</dbReference>
<keyword evidence="5 9" id="KW-1133">Transmembrane helix</keyword>
<keyword evidence="13" id="KW-1185">Reference proteome</keyword>